<gene>
    <name evidence="2" type="ORF">SAMN02745174_00350</name>
</gene>
<evidence type="ECO:0000313" key="2">
    <source>
        <dbReference type="EMBL" id="SJZ38134.1"/>
    </source>
</evidence>
<proteinExistence type="predicted"/>
<dbReference type="EMBL" id="FUWX01000004">
    <property type="protein sequence ID" value="SJZ38134.1"/>
    <property type="molecule type" value="Genomic_DNA"/>
</dbReference>
<dbReference type="PANTHER" id="PTHR33969">
    <property type="entry name" value="SEGREGATION AND CONDENSATION PROTEIN A"/>
    <property type="match status" value="1"/>
</dbReference>
<keyword evidence="3" id="KW-1185">Reference proteome</keyword>
<evidence type="ECO:0000313" key="3">
    <source>
        <dbReference type="Proteomes" id="UP000191153"/>
    </source>
</evidence>
<name>A0A1T4K6T1_9FUSO</name>
<accession>A0A1T4K6T1</accession>
<dbReference type="InterPro" id="IPR003768">
    <property type="entry name" value="ScpA"/>
</dbReference>
<protein>
    <recommendedName>
        <fullName evidence="1">Segregation and condensation protein A</fullName>
    </recommendedName>
</protein>
<dbReference type="RefSeq" id="WP_078692886.1">
    <property type="nucleotide sequence ID" value="NZ_FUWX01000004.1"/>
</dbReference>
<dbReference type="Gene3D" id="6.10.250.2410">
    <property type="match status" value="1"/>
</dbReference>
<evidence type="ECO:0000256" key="1">
    <source>
        <dbReference type="ARBA" id="ARBA00044777"/>
    </source>
</evidence>
<dbReference type="Proteomes" id="UP000191153">
    <property type="component" value="Unassembled WGS sequence"/>
</dbReference>
<reference evidence="2 3" key="1">
    <citation type="submission" date="2017-02" db="EMBL/GenBank/DDBJ databases">
        <authorList>
            <person name="Peterson S.W."/>
        </authorList>
    </citation>
    <scope>NUCLEOTIDE SEQUENCE [LARGE SCALE GENOMIC DNA]</scope>
    <source>
        <strain evidence="2 3">ATCC 700028</strain>
    </source>
</reference>
<organism evidence="2 3">
    <name type="scientific">Cetobacterium ceti</name>
    <dbReference type="NCBI Taxonomy" id="180163"/>
    <lineage>
        <taxon>Bacteria</taxon>
        <taxon>Fusobacteriati</taxon>
        <taxon>Fusobacteriota</taxon>
        <taxon>Fusobacteriia</taxon>
        <taxon>Fusobacteriales</taxon>
        <taxon>Fusobacteriaceae</taxon>
        <taxon>Cetobacterium</taxon>
    </lineage>
</organism>
<dbReference type="STRING" id="180163.SAMN02745174_00350"/>
<sequence>MDLVVKIDNFEGPLDLLLHLIEKKKMKISEIKICQLIDDYVEYLEKAKEDNLEIKVEFLLIASELLEIKALSLLNLHREEEKEKELKRKLEEYKIFKEISIKIGEMENEYNISYSRGEGLKINKKTSLEIDVKDLKKEDIFNIYSKFLNKLPEQIIEITYENKYSLEIEMEKLIGNLDKPKSLEEIFQGAESRTHLVYMFLGILDLYKEGRINIDEKYILTLK</sequence>
<dbReference type="AlphaFoldDB" id="A0A1T4K6T1"/>
<dbReference type="PANTHER" id="PTHR33969:SF2">
    <property type="entry name" value="SEGREGATION AND CONDENSATION PROTEIN A"/>
    <property type="match status" value="1"/>
</dbReference>
<dbReference type="OrthoDB" id="9811016at2"/>
<dbReference type="Pfam" id="PF02616">
    <property type="entry name" value="SMC_ScpA"/>
    <property type="match status" value="1"/>
</dbReference>